<evidence type="ECO:0000256" key="2">
    <source>
        <dbReference type="ARBA" id="ARBA00001947"/>
    </source>
</evidence>
<dbReference type="STRING" id="1513793.SAMN06296036_110136"/>
<dbReference type="NCBIfam" id="TIGR02414">
    <property type="entry name" value="pepN_proteo"/>
    <property type="match status" value="1"/>
</dbReference>
<dbReference type="SUPFAM" id="SSF55486">
    <property type="entry name" value="Metalloproteases ('zincins'), catalytic domain"/>
    <property type="match status" value="1"/>
</dbReference>
<name>A0A1Y6BX95_9BACT</name>
<dbReference type="InterPro" id="IPR035414">
    <property type="entry name" value="Peptidase_M1_pepN_Ig-like"/>
</dbReference>
<dbReference type="GO" id="GO:0008270">
    <property type="term" value="F:zinc ion binding"/>
    <property type="evidence" value="ECO:0007669"/>
    <property type="project" value="InterPro"/>
</dbReference>
<dbReference type="GO" id="GO:0006508">
    <property type="term" value="P:proteolysis"/>
    <property type="evidence" value="ECO:0007669"/>
    <property type="project" value="UniProtKB-KW"/>
</dbReference>
<evidence type="ECO:0000256" key="8">
    <source>
        <dbReference type="ARBA" id="ARBA00022723"/>
    </source>
</evidence>
<dbReference type="InterPro" id="IPR045357">
    <property type="entry name" value="Aminopeptidase_N-like_N"/>
</dbReference>
<evidence type="ECO:0000256" key="13">
    <source>
        <dbReference type="ARBA" id="ARBA00059739"/>
    </source>
</evidence>
<evidence type="ECO:0000256" key="11">
    <source>
        <dbReference type="ARBA" id="ARBA00023049"/>
    </source>
</evidence>
<dbReference type="Pfam" id="PF17900">
    <property type="entry name" value="Peptidase_M1_N"/>
    <property type="match status" value="1"/>
</dbReference>
<dbReference type="PRINTS" id="PR00756">
    <property type="entry name" value="ALADIPTASE"/>
</dbReference>
<feature type="domain" description="Aminopeptidase N-like N-terminal" evidence="17">
    <location>
        <begin position="50"/>
        <end position="188"/>
    </location>
</feature>
<keyword evidence="10" id="KW-0862">Zinc</keyword>
<dbReference type="AlphaFoldDB" id="A0A1Y6BX95"/>
<dbReference type="FunFam" id="2.60.40.1730:FF:000005">
    <property type="entry name" value="Aminopeptidase N"/>
    <property type="match status" value="1"/>
</dbReference>
<dbReference type="Gene3D" id="1.25.50.10">
    <property type="entry name" value="Peptidase M1, alanyl aminopeptidase, C-terminal domain"/>
    <property type="match status" value="1"/>
</dbReference>
<dbReference type="Gene3D" id="3.30.2010.30">
    <property type="match status" value="1"/>
</dbReference>
<accession>A0A1Y6BX95</accession>
<keyword evidence="11" id="KW-0482">Metalloprotease</keyword>
<dbReference type="Pfam" id="PF17432">
    <property type="entry name" value="DUF3458_C"/>
    <property type="match status" value="1"/>
</dbReference>
<dbReference type="PANTHER" id="PTHR46322:SF1">
    <property type="entry name" value="PUROMYCIN-SENSITIVE AMINOPEPTIDASE"/>
    <property type="match status" value="1"/>
</dbReference>
<dbReference type="InterPro" id="IPR042097">
    <property type="entry name" value="Aminopeptidase_N-like_N_sf"/>
</dbReference>
<feature type="domain" description="Peptidase M1 membrane alanine aminopeptidase" evidence="14">
    <location>
        <begin position="227"/>
        <end position="440"/>
    </location>
</feature>
<evidence type="ECO:0000313" key="19">
    <source>
        <dbReference type="Proteomes" id="UP000192907"/>
    </source>
</evidence>
<dbReference type="InterPro" id="IPR024601">
    <property type="entry name" value="Peptidase_M1_pepN_C"/>
</dbReference>
<dbReference type="Gene3D" id="2.60.40.1840">
    <property type="match status" value="1"/>
</dbReference>
<comment type="function">
    <text evidence="13">Aminopeptidase N is involved in the degradation of intracellular peptides generated by protein breakdown during normal growth as well as in response to nutrient starvation.</text>
</comment>
<evidence type="ECO:0000256" key="10">
    <source>
        <dbReference type="ARBA" id="ARBA00022833"/>
    </source>
</evidence>
<protein>
    <recommendedName>
        <fullName evidence="5">Aminopeptidase N</fullName>
        <ecNumber evidence="4">3.4.11.2</ecNumber>
    </recommendedName>
    <alternativeName>
        <fullName evidence="12">Alpha-aminoacylpeptide hydrolase</fullName>
    </alternativeName>
</protein>
<keyword evidence="7" id="KW-0645">Protease</keyword>
<dbReference type="FunFam" id="3.30.2010.30:FF:000002">
    <property type="entry name" value="Putative aminopeptidase N"/>
    <property type="match status" value="1"/>
</dbReference>
<keyword evidence="6 18" id="KW-0031">Aminopeptidase</keyword>
<dbReference type="Pfam" id="PF01433">
    <property type="entry name" value="Peptidase_M1"/>
    <property type="match status" value="1"/>
</dbReference>
<evidence type="ECO:0000256" key="4">
    <source>
        <dbReference type="ARBA" id="ARBA00012564"/>
    </source>
</evidence>
<dbReference type="InterPro" id="IPR038438">
    <property type="entry name" value="PepN_Ig-like_sf"/>
</dbReference>
<evidence type="ECO:0000259" key="14">
    <source>
        <dbReference type="Pfam" id="PF01433"/>
    </source>
</evidence>
<dbReference type="EC" id="3.4.11.2" evidence="4"/>
<dbReference type="Pfam" id="PF11940">
    <property type="entry name" value="DUF3458"/>
    <property type="match status" value="1"/>
</dbReference>
<dbReference type="SUPFAM" id="SSF63737">
    <property type="entry name" value="Leukotriene A4 hydrolase N-terminal domain"/>
    <property type="match status" value="1"/>
</dbReference>
<proteinExistence type="inferred from homology"/>
<comment type="cofactor">
    <cofactor evidence="2">
        <name>Zn(2+)</name>
        <dbReference type="ChEBI" id="CHEBI:29105"/>
    </cofactor>
</comment>
<evidence type="ECO:0000259" key="15">
    <source>
        <dbReference type="Pfam" id="PF11940"/>
    </source>
</evidence>
<dbReference type="InterPro" id="IPR001930">
    <property type="entry name" value="Peptidase_M1"/>
</dbReference>
<dbReference type="OrthoDB" id="5287110at2"/>
<dbReference type="EMBL" id="FWZT01000010">
    <property type="protein sequence ID" value="SMF34169.1"/>
    <property type="molecule type" value="Genomic_DNA"/>
</dbReference>
<keyword evidence="9" id="KW-0378">Hydrolase</keyword>
<feature type="domain" description="Peptidase M1 alanyl aminopeptidase Ig-like fold" evidence="15">
    <location>
        <begin position="446"/>
        <end position="546"/>
    </location>
</feature>
<evidence type="ECO:0000256" key="7">
    <source>
        <dbReference type="ARBA" id="ARBA00022670"/>
    </source>
</evidence>
<gene>
    <name evidence="18" type="ORF">SAMN06296036_110136</name>
</gene>
<dbReference type="GO" id="GO:0016285">
    <property type="term" value="F:alanyl aminopeptidase activity"/>
    <property type="evidence" value="ECO:0007669"/>
    <property type="project" value="UniProtKB-EC"/>
</dbReference>
<organism evidence="18 19">
    <name type="scientific">Pseudobacteriovorax antillogorgiicola</name>
    <dbReference type="NCBI Taxonomy" id="1513793"/>
    <lineage>
        <taxon>Bacteria</taxon>
        <taxon>Pseudomonadati</taxon>
        <taxon>Bdellovibrionota</taxon>
        <taxon>Oligoflexia</taxon>
        <taxon>Oligoflexales</taxon>
        <taxon>Pseudobacteriovoracaceae</taxon>
        <taxon>Pseudobacteriovorax</taxon>
    </lineage>
</organism>
<dbReference type="PANTHER" id="PTHR46322">
    <property type="entry name" value="PUROMYCIN-SENSITIVE AMINOPEPTIDASE"/>
    <property type="match status" value="1"/>
</dbReference>
<comment type="catalytic activity">
    <reaction evidence="1">
        <text>Release of an N-terminal amino acid, Xaa-|-Yaa- from a peptide, amide or arylamide. Xaa is preferably Ala, but may be most amino acids including Pro (slow action). When a terminal hydrophobic residue is followed by a prolyl residue, the two may be released as an intact Xaa-Pro dipeptide.</text>
        <dbReference type="EC" id="3.4.11.2"/>
    </reaction>
</comment>
<dbReference type="FunFam" id="1.10.390.10:FF:000002">
    <property type="entry name" value="Aminopeptidase N"/>
    <property type="match status" value="1"/>
</dbReference>
<evidence type="ECO:0000256" key="9">
    <source>
        <dbReference type="ARBA" id="ARBA00022801"/>
    </source>
</evidence>
<evidence type="ECO:0000256" key="12">
    <source>
        <dbReference type="ARBA" id="ARBA00029840"/>
    </source>
</evidence>
<dbReference type="InterPro" id="IPR014782">
    <property type="entry name" value="Peptidase_M1_dom"/>
</dbReference>
<evidence type="ECO:0000256" key="3">
    <source>
        <dbReference type="ARBA" id="ARBA00010136"/>
    </source>
</evidence>
<dbReference type="InterPro" id="IPR037144">
    <property type="entry name" value="Peptidase_M1_pepN_C_sf"/>
</dbReference>
<sequence>MSREPQVIKLKDYQQPNFWAKKTELTFDLNEDHSLVTSKVHYQHNPGHDRTLTLAGLSLELVSVHLDHEDLNLDAMDYSPEHLSLKDLPDTFALTITTKIYPQKNTALEGLYKSNGKFCTQCEPEGFRRITYFLDRPDVMSEYRTTIIADKSKYPILLSNGNPVDSKDLPNNRHQMVWHDPFPKPSYLFALVAGDLGCVEDEFTTKSSRKIKLQIFVEKENLDKCDFAMQAVKDSMKWDEDTYGLEYDLDIFMIVAVSDFNMGAMENKGLNIFNSKYILANPETATDSDFEGIQSVVGHEYFHNWSGNRVTCRDWFQLSLKEGLTVFRDQEFSADMNSRGVKRISDVKVLRNSQFVEDSGPMAHPVRPDSYIEINNFYTSTVYNKGAEVIRMIHTILGKDAFHKGIDTYFNRHDGEAATIEDFVKAMEDSSGASLKQFTHWYHQAGTPRVNAELSHQDNKVILKLQQRLPMTPGQSDKHAQVIPITTSFFAKDGKAVPFLYQGDTKTEHVLIFDQGEQEFVFEGFAEEPIPSLARSFSAPIHLDYQYSDEQLIFLMTWDNDDFNRYEAAQNLAMSLMKKRQQSPSYELPDEVLTAYKSLLASKTLDPRIKARALSFPSIDYLVSLEQEANIEAIFETRSWLQESIGHSCYQELWDAYHQSHKQDSYQLDAEGIGNRELKSVCLSLLLATGKEDSVALATSLFAKSNNMTDTITALNELSHVNDPRRQDAFKSFYDKWSHDQLVIDKWFALQSSSYHDHVLAHVKDLLEHKDFDLLNPNRVYAVLRQFARANPKGFHHSNGEGYQLIADYVLKIDKTNSHIAAMLANSLSQWRRFDKGRQGKMVAQLERIKAAEGLSKDVYEIVSKSLQDS</sequence>
<dbReference type="GO" id="GO:0008237">
    <property type="term" value="F:metallopeptidase activity"/>
    <property type="evidence" value="ECO:0007669"/>
    <property type="project" value="UniProtKB-KW"/>
</dbReference>
<reference evidence="19" key="1">
    <citation type="submission" date="2017-04" db="EMBL/GenBank/DDBJ databases">
        <authorList>
            <person name="Varghese N."/>
            <person name="Submissions S."/>
        </authorList>
    </citation>
    <scope>NUCLEOTIDE SEQUENCE [LARGE SCALE GENOMIC DNA]</scope>
    <source>
        <strain evidence="19">RKEM611</strain>
    </source>
</reference>
<dbReference type="Proteomes" id="UP000192907">
    <property type="component" value="Unassembled WGS sequence"/>
</dbReference>
<evidence type="ECO:0000259" key="16">
    <source>
        <dbReference type="Pfam" id="PF17432"/>
    </source>
</evidence>
<keyword evidence="8" id="KW-0479">Metal-binding</keyword>
<dbReference type="CDD" id="cd09600">
    <property type="entry name" value="M1_APN"/>
    <property type="match status" value="1"/>
</dbReference>
<dbReference type="InterPro" id="IPR027268">
    <property type="entry name" value="Peptidase_M4/M1_CTD_sf"/>
</dbReference>
<evidence type="ECO:0000256" key="1">
    <source>
        <dbReference type="ARBA" id="ARBA00000098"/>
    </source>
</evidence>
<evidence type="ECO:0000259" key="17">
    <source>
        <dbReference type="Pfam" id="PF17900"/>
    </source>
</evidence>
<dbReference type="RefSeq" id="WP_132320900.1">
    <property type="nucleotide sequence ID" value="NZ_FWZT01000010.1"/>
</dbReference>
<evidence type="ECO:0000313" key="18">
    <source>
        <dbReference type="EMBL" id="SMF34169.1"/>
    </source>
</evidence>
<comment type="similarity">
    <text evidence="3">Belongs to the peptidase M1 family.</text>
</comment>
<keyword evidence="19" id="KW-1185">Reference proteome</keyword>
<dbReference type="Gene3D" id="1.10.390.10">
    <property type="entry name" value="Neutral Protease Domain 2"/>
    <property type="match status" value="1"/>
</dbReference>
<evidence type="ECO:0000256" key="5">
    <source>
        <dbReference type="ARBA" id="ARBA00015611"/>
    </source>
</evidence>
<dbReference type="InterPro" id="IPR012779">
    <property type="entry name" value="Peptidase_M1_pepN"/>
</dbReference>
<dbReference type="Gene3D" id="2.60.40.1730">
    <property type="entry name" value="tricorn interacting facor f3 domain"/>
    <property type="match status" value="1"/>
</dbReference>
<evidence type="ECO:0000256" key="6">
    <source>
        <dbReference type="ARBA" id="ARBA00022438"/>
    </source>
</evidence>
<feature type="domain" description="Peptidase M1 alanyl aminopeptidase C-terminal" evidence="16">
    <location>
        <begin position="549"/>
        <end position="868"/>
    </location>
</feature>